<keyword evidence="2" id="KW-0732">Signal</keyword>
<name>A2IA87_XENCH</name>
<feature type="region of interest" description="Disordered" evidence="1">
    <location>
        <begin position="23"/>
        <end position="51"/>
    </location>
</feature>
<dbReference type="EMBL" id="EF179401">
    <property type="protein sequence ID" value="ABM55407.1"/>
    <property type="molecule type" value="mRNA"/>
</dbReference>
<reference evidence="3" key="1">
    <citation type="journal article" date="2007" name="BMC Genomics">
        <title>An insight into the sialome of the oriental rat flea, Xenopsylla cheopis (Rots).</title>
        <authorList>
            <person name="Andersen J.F."/>
            <person name="Hinnebusch B.J."/>
            <person name="Lucas D.A."/>
            <person name="Conrads T.P."/>
            <person name="Veenstra T.D."/>
            <person name="Pham V.M."/>
            <person name="Ribeiro J.M."/>
        </authorList>
    </citation>
    <scope>NUCLEOTIDE SEQUENCE</scope>
    <source>
        <tissue evidence="3">Salivary gland</tissue>
    </source>
</reference>
<feature type="chain" id="PRO_5002643845" evidence="2">
    <location>
        <begin position="25"/>
        <end position="51"/>
    </location>
</feature>
<evidence type="ECO:0000256" key="2">
    <source>
        <dbReference type="SAM" id="SignalP"/>
    </source>
</evidence>
<evidence type="ECO:0000256" key="1">
    <source>
        <dbReference type="SAM" id="MobiDB-lite"/>
    </source>
</evidence>
<feature type="compositionally biased region" description="Low complexity" evidence="1">
    <location>
        <begin position="29"/>
        <end position="39"/>
    </location>
</feature>
<proteinExistence type="evidence at transcript level"/>
<dbReference type="AlphaFoldDB" id="A2IA87"/>
<protein>
    <submittedName>
        <fullName evidence="3">Putative secreted salivary protein</fullName>
    </submittedName>
</protein>
<organism evidence="3">
    <name type="scientific">Xenopsylla cheopis</name>
    <name type="common">Oriental rat flea</name>
    <name type="synonym">Pulex cheopis</name>
    <dbReference type="NCBI Taxonomy" id="163159"/>
    <lineage>
        <taxon>Eukaryota</taxon>
        <taxon>Metazoa</taxon>
        <taxon>Ecdysozoa</taxon>
        <taxon>Arthropoda</taxon>
        <taxon>Hexapoda</taxon>
        <taxon>Insecta</taxon>
        <taxon>Pterygota</taxon>
        <taxon>Neoptera</taxon>
        <taxon>Endopterygota</taxon>
        <taxon>Siphonaptera</taxon>
        <taxon>Pulicidae</taxon>
        <taxon>Xenopsyllinae</taxon>
        <taxon>Xenopsylla</taxon>
    </lineage>
</organism>
<sequence length="51" mass="5564">MNYKFLVISLIFGIIAFLINPAKADDSSKSSSESSSSSSTVEDYDVYIPPE</sequence>
<accession>A2IA87</accession>
<evidence type="ECO:0000313" key="3">
    <source>
        <dbReference type="EMBL" id="ABM55407.1"/>
    </source>
</evidence>
<feature type="signal peptide" evidence="2">
    <location>
        <begin position="1"/>
        <end position="24"/>
    </location>
</feature>